<dbReference type="Proteomes" id="UP001604277">
    <property type="component" value="Unassembled WGS sequence"/>
</dbReference>
<comment type="similarity">
    <text evidence="1 2">Belongs to the glycosyl hydrolase 1 family.</text>
</comment>
<dbReference type="EMBL" id="JBFOLJ010000008">
    <property type="protein sequence ID" value="KAL2514174.1"/>
    <property type="molecule type" value="Genomic_DNA"/>
</dbReference>
<dbReference type="AlphaFoldDB" id="A0ABD1TN99"/>
<evidence type="ECO:0000313" key="4">
    <source>
        <dbReference type="Proteomes" id="UP001604277"/>
    </source>
</evidence>
<dbReference type="InterPro" id="IPR001360">
    <property type="entry name" value="Glyco_hydro_1"/>
</dbReference>
<evidence type="ECO:0000313" key="3">
    <source>
        <dbReference type="EMBL" id="KAL2514174.1"/>
    </source>
</evidence>
<dbReference type="SUPFAM" id="SSF51445">
    <property type="entry name" value="(Trans)glycosidases"/>
    <property type="match status" value="1"/>
</dbReference>
<dbReference type="InterPro" id="IPR017853">
    <property type="entry name" value="GH"/>
</dbReference>
<evidence type="ECO:0000256" key="1">
    <source>
        <dbReference type="ARBA" id="ARBA00010838"/>
    </source>
</evidence>
<dbReference type="GO" id="GO:0004553">
    <property type="term" value="F:hydrolase activity, hydrolyzing O-glycosyl compounds"/>
    <property type="evidence" value="ECO:0007669"/>
    <property type="project" value="UniProtKB-ARBA"/>
</dbReference>
<dbReference type="Pfam" id="PF00232">
    <property type="entry name" value="Glyco_hydro_1"/>
    <property type="match status" value="1"/>
</dbReference>
<reference evidence="4" key="1">
    <citation type="submission" date="2024-07" db="EMBL/GenBank/DDBJ databases">
        <title>Two chromosome-level genome assemblies of Korean endemic species Abeliophyllum distichum and Forsythia ovata (Oleaceae).</title>
        <authorList>
            <person name="Jang H."/>
        </authorList>
    </citation>
    <scope>NUCLEOTIDE SEQUENCE [LARGE SCALE GENOMIC DNA]</scope>
</reference>
<dbReference type="PANTHER" id="PTHR10353:SF318">
    <property type="entry name" value="BETA-GLUCOSIDASE 31-RELATED"/>
    <property type="match status" value="1"/>
</dbReference>
<accession>A0ABD1TN99</accession>
<proteinExistence type="inferred from homology"/>
<dbReference type="Gene3D" id="3.20.20.80">
    <property type="entry name" value="Glycosidases"/>
    <property type="match status" value="2"/>
</dbReference>
<comment type="caution">
    <text evidence="3">The sequence shown here is derived from an EMBL/GenBank/DDBJ whole genome shotgun (WGS) entry which is preliminary data.</text>
</comment>
<sequence length="150" mass="17495">MRVLVGKRLPKFTLEESNLLKGSYDYLGINYYTSNYAADLPLPSINNVNISYSTDSRTKLTRIGDANITTVKQGTNDPQRVNFYRRHLLAILQAIRDGVNVKGIFPWSFLDNFEWGSGYTQKFGLVYVDRKHRLKRYPKKSAFWFKKFLQ</sequence>
<name>A0ABD1TN99_9LAMI</name>
<keyword evidence="4" id="KW-1185">Reference proteome</keyword>
<organism evidence="3 4">
    <name type="scientific">Forsythia ovata</name>
    <dbReference type="NCBI Taxonomy" id="205694"/>
    <lineage>
        <taxon>Eukaryota</taxon>
        <taxon>Viridiplantae</taxon>
        <taxon>Streptophyta</taxon>
        <taxon>Embryophyta</taxon>
        <taxon>Tracheophyta</taxon>
        <taxon>Spermatophyta</taxon>
        <taxon>Magnoliopsida</taxon>
        <taxon>eudicotyledons</taxon>
        <taxon>Gunneridae</taxon>
        <taxon>Pentapetalae</taxon>
        <taxon>asterids</taxon>
        <taxon>lamiids</taxon>
        <taxon>Lamiales</taxon>
        <taxon>Oleaceae</taxon>
        <taxon>Forsythieae</taxon>
        <taxon>Forsythia</taxon>
    </lineage>
</organism>
<dbReference type="PRINTS" id="PR00131">
    <property type="entry name" value="GLHYDRLASE1"/>
</dbReference>
<evidence type="ECO:0000256" key="2">
    <source>
        <dbReference type="RuleBase" id="RU003690"/>
    </source>
</evidence>
<gene>
    <name evidence="3" type="ORF">Fot_28145</name>
</gene>
<dbReference type="PANTHER" id="PTHR10353">
    <property type="entry name" value="GLYCOSYL HYDROLASE"/>
    <property type="match status" value="1"/>
</dbReference>
<protein>
    <submittedName>
        <fullName evidence="3">Beta-glucosidase 14</fullName>
    </submittedName>
</protein>